<keyword evidence="4" id="KW-1185">Reference proteome</keyword>
<sequence length="447" mass="51288">MTRESSLRKRADAERMLPTAPPEVAHRLDASDDTTTASAGDCVNPSDESTKLIGIEGRWYDVTNFTAFHPGGEIIEQFVGCDATAAFHAFHQGRNVLKHRRPVGSYTPDDSDPARRAFENLRQYFDREGYFRASWRWYPAKFAVIAALLAAAVYAIACRQEALAHACGGLLLASFWQQCGFLMHDAMHTHLTNVRRIDHAVGVVVGTCCIGISATWWRDEHFVHHALTNVVDYARRFADPQMWEATWAQDAKLFPYFATRWHRAAVRVQHLTFVPLCVLAGRVAIVVDSFSGRRPWYEWLAAAVHWVCVSWLLSTLPSWREACVVYGIACMGEGVLHIQLLISHYAKPFREQRVMQRTDFYRFQVEANINIANPPWLDWFHGGLNLHIEHHLFPRMPRCHFRRASLHVRRVCKELGIVYDECSWTDAVRRTLTKLKTMSEHFSLDPR</sequence>
<organism evidence="4 5">
    <name type="scientific">Priapulus caudatus</name>
    <name type="common">Priapulid worm</name>
    <dbReference type="NCBI Taxonomy" id="37621"/>
    <lineage>
        <taxon>Eukaryota</taxon>
        <taxon>Metazoa</taxon>
        <taxon>Ecdysozoa</taxon>
        <taxon>Scalidophora</taxon>
        <taxon>Priapulida</taxon>
        <taxon>Priapulimorpha</taxon>
        <taxon>Priapulimorphida</taxon>
        <taxon>Priapulidae</taxon>
        <taxon>Priapulus</taxon>
    </lineage>
</organism>
<protein>
    <submittedName>
        <fullName evidence="5">Sphingolipid 10-desaturase-like</fullName>
    </submittedName>
</protein>
<dbReference type="Gene3D" id="3.10.120.10">
    <property type="entry name" value="Cytochrome b5-like heme/steroid binding domain"/>
    <property type="match status" value="1"/>
</dbReference>
<dbReference type="InterPro" id="IPR036400">
    <property type="entry name" value="Cyt_B5-like_heme/steroid_sf"/>
</dbReference>
<feature type="transmembrane region" description="Helical" evidence="2">
    <location>
        <begin position="137"/>
        <end position="157"/>
    </location>
</feature>
<feature type="compositionally biased region" description="Basic and acidic residues" evidence="1">
    <location>
        <begin position="1"/>
        <end position="15"/>
    </location>
</feature>
<name>A0ABM1DPZ4_PRICU</name>
<evidence type="ECO:0000259" key="3">
    <source>
        <dbReference type="PROSITE" id="PS50255"/>
    </source>
</evidence>
<evidence type="ECO:0000256" key="2">
    <source>
        <dbReference type="SAM" id="Phobius"/>
    </source>
</evidence>
<keyword evidence="2" id="KW-0812">Transmembrane</keyword>
<evidence type="ECO:0000313" key="5">
    <source>
        <dbReference type="RefSeq" id="XP_014662015.1"/>
    </source>
</evidence>
<keyword evidence="2" id="KW-1133">Transmembrane helix</keyword>
<dbReference type="InterPro" id="IPR001199">
    <property type="entry name" value="Cyt_B5-like_heme/steroid-bd"/>
</dbReference>
<dbReference type="CDD" id="cd03506">
    <property type="entry name" value="Delta6-FADS-like"/>
    <property type="match status" value="1"/>
</dbReference>
<evidence type="ECO:0000313" key="4">
    <source>
        <dbReference type="Proteomes" id="UP000695022"/>
    </source>
</evidence>
<proteinExistence type="predicted"/>
<dbReference type="PANTHER" id="PTHR19353:SF82">
    <property type="entry name" value="CYTOCHROME B5 HEME-BINDING DOMAIN-CONTAINING PROTEIN"/>
    <property type="match status" value="1"/>
</dbReference>
<evidence type="ECO:0000256" key="1">
    <source>
        <dbReference type="SAM" id="MobiDB-lite"/>
    </source>
</evidence>
<dbReference type="PROSITE" id="PS50255">
    <property type="entry name" value="CYTOCHROME_B5_2"/>
    <property type="match status" value="1"/>
</dbReference>
<dbReference type="Proteomes" id="UP000695022">
    <property type="component" value="Unplaced"/>
</dbReference>
<gene>
    <name evidence="5" type="primary">LOC106805057</name>
</gene>
<dbReference type="SUPFAM" id="SSF55856">
    <property type="entry name" value="Cytochrome b5-like heme/steroid binding domain"/>
    <property type="match status" value="1"/>
</dbReference>
<dbReference type="SMART" id="SM01117">
    <property type="entry name" value="Cyt-b5"/>
    <property type="match status" value="1"/>
</dbReference>
<dbReference type="Pfam" id="PF00487">
    <property type="entry name" value="FA_desaturase"/>
    <property type="match status" value="1"/>
</dbReference>
<keyword evidence="2" id="KW-0472">Membrane</keyword>
<dbReference type="InterPro" id="IPR005804">
    <property type="entry name" value="FA_desaturase_dom"/>
</dbReference>
<feature type="region of interest" description="Disordered" evidence="1">
    <location>
        <begin position="1"/>
        <end position="43"/>
    </location>
</feature>
<dbReference type="PIRSF" id="PIRSF015921">
    <property type="entry name" value="FA_sphinglp_des"/>
    <property type="match status" value="1"/>
</dbReference>
<dbReference type="PANTHER" id="PTHR19353">
    <property type="entry name" value="FATTY ACID DESATURASE 2"/>
    <property type="match status" value="1"/>
</dbReference>
<dbReference type="GeneID" id="106805057"/>
<feature type="domain" description="Cytochrome b5 heme-binding" evidence="3">
    <location>
        <begin position="55"/>
        <end position="99"/>
    </location>
</feature>
<dbReference type="Pfam" id="PF00173">
    <property type="entry name" value="Cyt-b5"/>
    <property type="match status" value="1"/>
</dbReference>
<accession>A0ABM1DPZ4</accession>
<reference evidence="5" key="1">
    <citation type="submission" date="2025-08" db="UniProtKB">
        <authorList>
            <consortium name="RefSeq"/>
        </authorList>
    </citation>
    <scope>IDENTIFICATION</scope>
</reference>
<dbReference type="RefSeq" id="XP_014662015.1">
    <property type="nucleotide sequence ID" value="XM_014806529.1"/>
</dbReference>
<dbReference type="InterPro" id="IPR012171">
    <property type="entry name" value="Fatty_acid_desaturase"/>
</dbReference>